<keyword evidence="2" id="KW-1185">Reference proteome</keyword>
<dbReference type="Pfam" id="PF09867">
    <property type="entry name" value="TagF_N"/>
    <property type="match status" value="1"/>
</dbReference>
<proteinExistence type="predicted"/>
<dbReference type="Proteomes" id="UP000651977">
    <property type="component" value="Unassembled WGS sequence"/>
</dbReference>
<dbReference type="InterPro" id="IPR038225">
    <property type="entry name" value="TagF_sf"/>
</dbReference>
<sequence length="228" mass="26260">MSSNAIEGFGYFGKVPARGDFIQSHLPSDFINGWSEWLQAITAVSREQLGERWLECYLTSPIWHFALSAGVCGESAIAGTLMPSVDQVGRHFYFTMAKPIKQLPVDVWQQRQWSELSEQKVLKLLDDDTDVTRWAESLTELDWLSELKTTKPLFNHARLSEQLVLESEQSMTSEHLLHYQLKQRLDRYCIWWTKGSDLVPECSLVSDSLPLVSQFSAMLDGQWEQWGW</sequence>
<dbReference type="InterPro" id="IPR017748">
    <property type="entry name" value="TagF"/>
</dbReference>
<comment type="caution">
    <text evidence="1">The sequence shown here is derived from an EMBL/GenBank/DDBJ whole genome shotgun (WGS) entry which is preliminary data.</text>
</comment>
<reference evidence="2" key="1">
    <citation type="journal article" date="2019" name="Int. J. Syst. Evol. Microbiol.">
        <title>The Global Catalogue of Microorganisms (GCM) 10K type strain sequencing project: providing services to taxonomists for standard genome sequencing and annotation.</title>
        <authorList>
            <consortium name="The Broad Institute Genomics Platform"/>
            <consortium name="The Broad Institute Genome Sequencing Center for Infectious Disease"/>
            <person name="Wu L."/>
            <person name="Ma J."/>
        </authorList>
    </citation>
    <scope>NUCLEOTIDE SEQUENCE [LARGE SCALE GENOMIC DNA]</scope>
    <source>
        <strain evidence="2">CGMCC 1.10131</strain>
    </source>
</reference>
<accession>A0ABQ1I627</accession>
<dbReference type="PIRSF" id="PIRSF029287">
    <property type="entry name" value="UCP029287"/>
    <property type="match status" value="1"/>
</dbReference>
<name>A0ABQ1I627_9ALTE</name>
<organism evidence="1 2">
    <name type="scientific">Agarivorans gilvus</name>
    <dbReference type="NCBI Taxonomy" id="680279"/>
    <lineage>
        <taxon>Bacteria</taxon>
        <taxon>Pseudomonadati</taxon>
        <taxon>Pseudomonadota</taxon>
        <taxon>Gammaproteobacteria</taxon>
        <taxon>Alteromonadales</taxon>
        <taxon>Alteromonadaceae</taxon>
        <taxon>Agarivorans</taxon>
    </lineage>
</organism>
<protein>
    <submittedName>
        <fullName evidence="1">Type VI secretion-associated protein</fullName>
    </submittedName>
</protein>
<gene>
    <name evidence="1" type="ORF">GCM10007414_36970</name>
</gene>
<dbReference type="EMBL" id="BMDY01000033">
    <property type="protein sequence ID" value="GGB20168.1"/>
    <property type="molecule type" value="Genomic_DNA"/>
</dbReference>
<evidence type="ECO:0000313" key="2">
    <source>
        <dbReference type="Proteomes" id="UP000651977"/>
    </source>
</evidence>
<evidence type="ECO:0000313" key="1">
    <source>
        <dbReference type="EMBL" id="GGB20168.1"/>
    </source>
</evidence>
<dbReference type="Gene3D" id="3.40.1730.10">
    <property type="entry name" value="pa0076 domain"/>
    <property type="match status" value="1"/>
</dbReference>
<dbReference type="RefSeq" id="WP_055733318.1">
    <property type="nucleotide sequence ID" value="NZ_BMDY01000033.1"/>
</dbReference>
<dbReference type="NCBIfam" id="TIGR03373">
    <property type="entry name" value="VI_minor_4"/>
    <property type="match status" value="1"/>
</dbReference>